<dbReference type="eggNOG" id="COG0318">
    <property type="taxonomic scope" value="Bacteria"/>
</dbReference>
<dbReference type="GO" id="GO:0016746">
    <property type="term" value="F:acyltransferase activity"/>
    <property type="evidence" value="ECO:0007669"/>
    <property type="project" value="UniProtKB-KW"/>
</dbReference>
<dbReference type="GO" id="GO:0006631">
    <property type="term" value="P:fatty acid metabolic process"/>
    <property type="evidence" value="ECO:0007669"/>
    <property type="project" value="TreeGrafter"/>
</dbReference>
<dbReference type="Pfam" id="PF01553">
    <property type="entry name" value="Acyltransferase"/>
    <property type="match status" value="1"/>
</dbReference>
<evidence type="ECO:0000259" key="4">
    <source>
        <dbReference type="SMART" id="SM00563"/>
    </source>
</evidence>
<evidence type="ECO:0000313" key="5">
    <source>
        <dbReference type="EMBL" id="ABZ85316.1"/>
    </source>
</evidence>
<dbReference type="InterPro" id="IPR045851">
    <property type="entry name" value="AMP-bd_C_sf"/>
</dbReference>
<gene>
    <name evidence="5" type="primary">aas</name>
    <name evidence="5" type="ORF">HM1_2787</name>
</gene>
<evidence type="ECO:0000256" key="3">
    <source>
        <dbReference type="SAM" id="MobiDB-lite"/>
    </source>
</evidence>
<proteinExistence type="inferred from homology"/>
<dbReference type="AlphaFoldDB" id="B0TCC8"/>
<evidence type="ECO:0000256" key="1">
    <source>
        <dbReference type="ARBA" id="ARBA00006432"/>
    </source>
</evidence>
<keyword evidence="2 5" id="KW-0436">Ligase</keyword>
<evidence type="ECO:0000313" key="6">
    <source>
        <dbReference type="Proteomes" id="UP000008550"/>
    </source>
</evidence>
<dbReference type="PROSITE" id="PS00455">
    <property type="entry name" value="AMP_BINDING"/>
    <property type="match status" value="1"/>
</dbReference>
<dbReference type="Pfam" id="PF00501">
    <property type="entry name" value="AMP-binding"/>
    <property type="match status" value="1"/>
</dbReference>
<dbReference type="STRING" id="498761.HM1_2787"/>
<feature type="compositionally biased region" description="Low complexity" evidence="3">
    <location>
        <begin position="691"/>
        <end position="701"/>
    </location>
</feature>
<dbReference type="PANTHER" id="PTHR43201:SF5">
    <property type="entry name" value="MEDIUM-CHAIN ACYL-COA LIGASE ACSF2, MITOCHONDRIAL"/>
    <property type="match status" value="1"/>
</dbReference>
<feature type="domain" description="Phospholipid/glycerol acyltransferase" evidence="4">
    <location>
        <begin position="21"/>
        <end position="129"/>
    </location>
</feature>
<dbReference type="KEGG" id="hmo:HM1_2787"/>
<evidence type="ECO:0000256" key="2">
    <source>
        <dbReference type="ARBA" id="ARBA00022598"/>
    </source>
</evidence>
<dbReference type="EC" id="6.2.1.20" evidence="5"/>
<keyword evidence="5" id="KW-0808">Transferase</keyword>
<dbReference type="InterPro" id="IPR042099">
    <property type="entry name" value="ANL_N_sf"/>
</dbReference>
<dbReference type="SUPFAM" id="SSF69593">
    <property type="entry name" value="Glycerol-3-phosphate (1)-acyltransferase"/>
    <property type="match status" value="1"/>
</dbReference>
<sequence>MSRLFPLRLMHFERLRNDGPLIVMPNHVSSLSVLILSLFLPEDIVFVVNTEIAAKLSFALRFRRHIPMDPLNPYSIRDIISAIKGGMPVVLFPEGRITTTTGIMKIYDGIAFIAQKTGVPVYPVGIDGLQHSRFSRLEGTMPQRWFPPITIYVDEPFSLCTAMGQNQKDQKSSGSDRILKALERALFRSRYHPGINLFNELLEAAQLFGLNKETIEDINQKLTYRKLLLAIYALSEPLQRRLAGEERVGVMLPNAAAHVVTLFALFRINITPAILNFTSGPQGILDSCETAELKTVITSRQFIEKAGLGTHVEKAAEKARILYLEDVREEVSSFGKLKALFNLALKRRTRPGRERLILFTSGSEGKPKGVILRHDNIQANVMQACTVIALTAKDKLLNALPMFHSFGLQGVFIPLLCGFEVFLYPTPLHYKIIPEIAYDRNATIIFGTGTFLQGYGKHAHPYDFYSIRYVITGGERLKEETRRLWLDKFGLRSLEGYGCTEASPFLAINSPLCYKAGTVGRIFPDVTHRIEPVDGIERGGNLFVRGPNIMEGYLIHGKGFVPAGEWYDCGDLVEEDARGFITILSRLKRFAKLGGEMISLNLIEELATRCFASTEMAAVNVSGGKKGEQVILFTTVKKASRQALRDFIAASGHSPLLVPARLCHLDSLPLLGNGKIDYVSLKTVYARRSQRTGPTRPTTMKTMRKRAPDHHGADIKGITTRKDGVLFATPPFFHRDLSELALK</sequence>
<dbReference type="SUPFAM" id="SSF56801">
    <property type="entry name" value="Acetyl-CoA synthetase-like"/>
    <property type="match status" value="1"/>
</dbReference>
<keyword evidence="5" id="KW-0012">Acyltransferase</keyword>
<dbReference type="PANTHER" id="PTHR43201">
    <property type="entry name" value="ACYL-COA SYNTHETASE"/>
    <property type="match status" value="1"/>
</dbReference>
<dbReference type="GO" id="GO:0031956">
    <property type="term" value="F:medium-chain fatty acid-CoA ligase activity"/>
    <property type="evidence" value="ECO:0007669"/>
    <property type="project" value="TreeGrafter"/>
</dbReference>
<dbReference type="CDD" id="cd07989">
    <property type="entry name" value="LPLAT_AGPAT-like"/>
    <property type="match status" value="1"/>
</dbReference>
<dbReference type="HOGENOM" id="CLU_000022_59_8_9"/>
<protein>
    <submittedName>
        <fullName evidence="5">2-acylglycerophosphoethanolamine acyltransferase</fullName>
        <ecNumber evidence="5">6.2.1.20</ecNumber>
    </submittedName>
</protein>
<name>B0TCC8_HELMI</name>
<reference evidence="5 6" key="1">
    <citation type="journal article" date="2008" name="J. Bacteriol.">
        <title>The genome of Heliobacterium modesticaldum, a phototrophic representative of the Firmicutes containing the simplest photosynthetic apparatus.</title>
        <authorList>
            <person name="Sattley W.M."/>
            <person name="Madigan M.T."/>
            <person name="Swingley W.D."/>
            <person name="Cheung P.C."/>
            <person name="Clocksin K.M."/>
            <person name="Conrad A.L."/>
            <person name="Dejesa L.C."/>
            <person name="Honchak B.M."/>
            <person name="Jung D.O."/>
            <person name="Karbach L.E."/>
            <person name="Kurdoglu A."/>
            <person name="Lahiri S."/>
            <person name="Mastrian S.D."/>
            <person name="Page L.E."/>
            <person name="Taylor H.L."/>
            <person name="Wang Z.T."/>
            <person name="Raymond J."/>
            <person name="Chen M."/>
            <person name="Blankenship R.E."/>
            <person name="Touchman J.W."/>
        </authorList>
    </citation>
    <scope>NUCLEOTIDE SEQUENCE [LARGE SCALE GENOMIC DNA]</scope>
    <source>
        <strain evidence="6">ATCC 51547 / Ice1</strain>
    </source>
</reference>
<dbReference type="EMBL" id="CP000930">
    <property type="protein sequence ID" value="ABZ85316.1"/>
    <property type="molecule type" value="Genomic_DNA"/>
</dbReference>
<dbReference type="Gene3D" id="3.30.300.30">
    <property type="match status" value="1"/>
</dbReference>
<organism evidence="5 6">
    <name type="scientific">Heliobacterium modesticaldum (strain ATCC 51547 / Ice1)</name>
    <dbReference type="NCBI Taxonomy" id="498761"/>
    <lineage>
        <taxon>Bacteria</taxon>
        <taxon>Bacillati</taxon>
        <taxon>Bacillota</taxon>
        <taxon>Clostridia</taxon>
        <taxon>Eubacteriales</taxon>
        <taxon>Heliobacteriaceae</taxon>
        <taxon>Heliomicrobium</taxon>
    </lineage>
</organism>
<dbReference type="Gene3D" id="3.40.50.12780">
    <property type="entry name" value="N-terminal domain of ligase-like"/>
    <property type="match status" value="1"/>
</dbReference>
<keyword evidence="6" id="KW-1185">Reference proteome</keyword>
<dbReference type="InterPro" id="IPR002123">
    <property type="entry name" value="Plipid/glycerol_acylTrfase"/>
</dbReference>
<accession>B0TCC8</accession>
<dbReference type="InterPro" id="IPR000873">
    <property type="entry name" value="AMP-dep_synth/lig_dom"/>
</dbReference>
<dbReference type="GO" id="GO:0008922">
    <property type="term" value="F:long-chain fatty acid [acyl-carrier-protein] ligase activity"/>
    <property type="evidence" value="ECO:0007669"/>
    <property type="project" value="UniProtKB-EC"/>
</dbReference>
<feature type="region of interest" description="Disordered" evidence="3">
    <location>
        <begin position="688"/>
        <end position="715"/>
    </location>
</feature>
<dbReference type="SMART" id="SM00563">
    <property type="entry name" value="PlsC"/>
    <property type="match status" value="1"/>
</dbReference>
<dbReference type="Proteomes" id="UP000008550">
    <property type="component" value="Chromosome"/>
</dbReference>
<comment type="similarity">
    <text evidence="1">Belongs to the ATP-dependent AMP-binding enzyme family.</text>
</comment>
<dbReference type="eggNOG" id="COG0204">
    <property type="taxonomic scope" value="Bacteria"/>
</dbReference>
<dbReference type="InterPro" id="IPR020845">
    <property type="entry name" value="AMP-binding_CS"/>
</dbReference>